<dbReference type="Proteomes" id="UP001234989">
    <property type="component" value="Chromosome 11"/>
</dbReference>
<accession>A0AAF0V0E6</accession>
<organism evidence="1 2">
    <name type="scientific">Solanum verrucosum</name>
    <dbReference type="NCBI Taxonomy" id="315347"/>
    <lineage>
        <taxon>Eukaryota</taxon>
        <taxon>Viridiplantae</taxon>
        <taxon>Streptophyta</taxon>
        <taxon>Embryophyta</taxon>
        <taxon>Tracheophyta</taxon>
        <taxon>Spermatophyta</taxon>
        <taxon>Magnoliopsida</taxon>
        <taxon>eudicotyledons</taxon>
        <taxon>Gunneridae</taxon>
        <taxon>Pentapetalae</taxon>
        <taxon>asterids</taxon>
        <taxon>lamiids</taxon>
        <taxon>Solanales</taxon>
        <taxon>Solanaceae</taxon>
        <taxon>Solanoideae</taxon>
        <taxon>Solaneae</taxon>
        <taxon>Solanum</taxon>
    </lineage>
</organism>
<sequence>MEGAFPHRGLAPPRAKILVHIADSFASKFNFQKLVGTPPRRGLVSR</sequence>
<gene>
    <name evidence="1" type="ORF">MTR67_047991</name>
</gene>
<reference evidence="1" key="1">
    <citation type="submission" date="2023-08" db="EMBL/GenBank/DDBJ databases">
        <title>A de novo genome assembly of Solanum verrucosum Schlechtendal, a Mexican diploid species geographically isolated from the other diploid A-genome species in potato relatives.</title>
        <authorList>
            <person name="Hosaka K."/>
        </authorList>
    </citation>
    <scope>NUCLEOTIDE SEQUENCE</scope>
    <source>
        <tissue evidence="1">Young leaves</tissue>
    </source>
</reference>
<dbReference type="AlphaFoldDB" id="A0AAF0V0E6"/>
<evidence type="ECO:0000313" key="2">
    <source>
        <dbReference type="Proteomes" id="UP001234989"/>
    </source>
</evidence>
<keyword evidence="2" id="KW-1185">Reference proteome</keyword>
<name>A0AAF0V0E6_SOLVR</name>
<dbReference type="EMBL" id="CP133622">
    <property type="protein sequence ID" value="WMV54606.1"/>
    <property type="molecule type" value="Genomic_DNA"/>
</dbReference>
<evidence type="ECO:0000313" key="1">
    <source>
        <dbReference type="EMBL" id="WMV54606.1"/>
    </source>
</evidence>
<protein>
    <submittedName>
        <fullName evidence="1">Uncharacterized protein</fullName>
    </submittedName>
</protein>
<proteinExistence type="predicted"/>